<dbReference type="EMBL" id="JAPFFF010000065">
    <property type="protein sequence ID" value="KAK8836535.1"/>
    <property type="molecule type" value="Genomic_DNA"/>
</dbReference>
<dbReference type="InterPro" id="IPR025533">
    <property type="entry name" value="DUF4419"/>
</dbReference>
<dbReference type="PANTHER" id="PTHR31252:SF11">
    <property type="entry name" value="DUF4419 DOMAIN-CONTAINING PROTEIN"/>
    <property type="match status" value="1"/>
</dbReference>
<sequence>MTLIELNRDKENLSLKQIDPISQSIDAINYIYGNKIYAYSMKPDEKIELSKEHCVFNGYVTAFKEHRPITISPDIFWLLIIQGFANHVNNNAEKLRSMFVNFEGKRELTVKREDMTPQTAKEEDWNGIFSEFVDQIKTYTGEEITETLEPKFTTTTNVTKAVGQLSIMCAMKKYFSYHVIMCICHFPYIIIEGSTADWQQIIEKLEKLRKFDLDDWVNELTPILTKIVESKEGKVDKEFWNNMIHIQPSRGAYRPGYVDGWFVKFFLYNIYGKRVCGKVSDNDDDLTSEMLTIPFKLTFMDKTTDCEFVAGFVGTSQDPETRSIKPEIGWIIREEDKEKKKREAEAIEKKRKEAKSHGHVVIKESV</sequence>
<dbReference type="Pfam" id="PF14388">
    <property type="entry name" value="DUF4419"/>
    <property type="match status" value="1"/>
</dbReference>
<organism evidence="1 2">
    <name type="scientific">Tritrichomonas musculus</name>
    <dbReference type="NCBI Taxonomy" id="1915356"/>
    <lineage>
        <taxon>Eukaryota</taxon>
        <taxon>Metamonada</taxon>
        <taxon>Parabasalia</taxon>
        <taxon>Tritrichomonadida</taxon>
        <taxon>Tritrichomonadidae</taxon>
        <taxon>Tritrichomonas</taxon>
    </lineage>
</organism>
<accession>A0ABR2GRF9</accession>
<reference evidence="1 2" key="1">
    <citation type="submission" date="2024-04" db="EMBL/GenBank/DDBJ databases">
        <title>Tritrichomonas musculus Genome.</title>
        <authorList>
            <person name="Alves-Ferreira E."/>
            <person name="Grigg M."/>
            <person name="Lorenzi H."/>
            <person name="Galac M."/>
        </authorList>
    </citation>
    <scope>NUCLEOTIDE SEQUENCE [LARGE SCALE GENOMIC DNA]</scope>
    <source>
        <strain evidence="1 2">EAF2021</strain>
    </source>
</reference>
<name>A0ABR2GRF9_9EUKA</name>
<comment type="caution">
    <text evidence="1">The sequence shown here is derived from an EMBL/GenBank/DDBJ whole genome shotgun (WGS) entry which is preliminary data.</text>
</comment>
<keyword evidence="2" id="KW-1185">Reference proteome</keyword>
<evidence type="ECO:0000313" key="1">
    <source>
        <dbReference type="EMBL" id="KAK8836535.1"/>
    </source>
</evidence>
<gene>
    <name evidence="1" type="ORF">M9Y10_037796</name>
</gene>
<protein>
    <submittedName>
        <fullName evidence="1">Uncharacterized protein</fullName>
    </submittedName>
</protein>
<evidence type="ECO:0000313" key="2">
    <source>
        <dbReference type="Proteomes" id="UP001470230"/>
    </source>
</evidence>
<proteinExistence type="predicted"/>
<dbReference type="PANTHER" id="PTHR31252">
    <property type="entry name" value="DUF4419 DOMAIN-CONTAINING PROTEIN"/>
    <property type="match status" value="1"/>
</dbReference>
<dbReference type="Proteomes" id="UP001470230">
    <property type="component" value="Unassembled WGS sequence"/>
</dbReference>